<sequence>MLAVASLAAGVVTALVSPQQPASANETGTAGTGLLQPDTALGPLVTEATGGADLSGVPIPNSGPIV</sequence>
<protein>
    <recommendedName>
        <fullName evidence="5">Secreted protein</fullName>
    </recommendedName>
</protein>
<dbReference type="EMBL" id="BMQQ01000015">
    <property type="protein sequence ID" value="GGT42179.1"/>
    <property type="molecule type" value="Genomic_DNA"/>
</dbReference>
<proteinExistence type="predicted"/>
<name>A0A918LS93_9ACTN</name>
<evidence type="ECO:0000313" key="4">
    <source>
        <dbReference type="Proteomes" id="UP000619486"/>
    </source>
</evidence>
<organism evidence="3 4">
    <name type="scientific">Streptomyces purpureus</name>
    <dbReference type="NCBI Taxonomy" id="1951"/>
    <lineage>
        <taxon>Bacteria</taxon>
        <taxon>Bacillati</taxon>
        <taxon>Actinomycetota</taxon>
        <taxon>Actinomycetes</taxon>
        <taxon>Kitasatosporales</taxon>
        <taxon>Streptomycetaceae</taxon>
        <taxon>Streptomyces</taxon>
    </lineage>
</organism>
<gene>
    <name evidence="3" type="ORF">GCM10014713_39810</name>
</gene>
<reference evidence="3" key="1">
    <citation type="journal article" date="2014" name="Int. J. Syst. Evol. Microbiol.">
        <title>Complete genome sequence of Corynebacterium casei LMG S-19264T (=DSM 44701T), isolated from a smear-ripened cheese.</title>
        <authorList>
            <consortium name="US DOE Joint Genome Institute (JGI-PGF)"/>
            <person name="Walter F."/>
            <person name="Albersmeier A."/>
            <person name="Kalinowski J."/>
            <person name="Ruckert C."/>
        </authorList>
    </citation>
    <scope>NUCLEOTIDE SEQUENCE</scope>
    <source>
        <strain evidence="3">JCM 3172</strain>
    </source>
</reference>
<evidence type="ECO:0000313" key="3">
    <source>
        <dbReference type="EMBL" id="GGT42179.1"/>
    </source>
</evidence>
<accession>A0A918LS93</accession>
<comment type="caution">
    <text evidence="3">The sequence shown here is derived from an EMBL/GenBank/DDBJ whole genome shotgun (WGS) entry which is preliminary data.</text>
</comment>
<keyword evidence="2" id="KW-0732">Signal</keyword>
<feature type="signal peptide" evidence="2">
    <location>
        <begin position="1"/>
        <end position="24"/>
    </location>
</feature>
<feature type="compositionally biased region" description="Polar residues" evidence="1">
    <location>
        <begin position="18"/>
        <end position="29"/>
    </location>
</feature>
<evidence type="ECO:0000256" key="1">
    <source>
        <dbReference type="SAM" id="MobiDB-lite"/>
    </source>
</evidence>
<dbReference type="AlphaFoldDB" id="A0A918LS93"/>
<reference evidence="3" key="2">
    <citation type="submission" date="2020-09" db="EMBL/GenBank/DDBJ databases">
        <authorList>
            <person name="Sun Q."/>
            <person name="Ohkuma M."/>
        </authorList>
    </citation>
    <scope>NUCLEOTIDE SEQUENCE</scope>
    <source>
        <strain evidence="3">JCM 3172</strain>
    </source>
</reference>
<feature type="region of interest" description="Disordered" evidence="1">
    <location>
        <begin position="18"/>
        <end position="38"/>
    </location>
</feature>
<feature type="chain" id="PRO_5037851763" description="Secreted protein" evidence="2">
    <location>
        <begin position="25"/>
        <end position="66"/>
    </location>
</feature>
<evidence type="ECO:0008006" key="5">
    <source>
        <dbReference type="Google" id="ProtNLM"/>
    </source>
</evidence>
<evidence type="ECO:0000256" key="2">
    <source>
        <dbReference type="SAM" id="SignalP"/>
    </source>
</evidence>
<dbReference type="Proteomes" id="UP000619486">
    <property type="component" value="Unassembled WGS sequence"/>
</dbReference>
<keyword evidence="4" id="KW-1185">Reference proteome</keyword>